<name>A0ABY0NDW5_9HYPH</name>
<reference evidence="3 4" key="1">
    <citation type="submission" date="2016-10" db="EMBL/GenBank/DDBJ databases">
        <authorList>
            <person name="Varghese N."/>
            <person name="Submissions S."/>
        </authorList>
    </citation>
    <scope>NUCLEOTIDE SEQUENCE [LARGE SCALE GENOMIC DNA]</scope>
    <source>
        <strain evidence="3 4">DSM 26672</strain>
    </source>
</reference>
<dbReference type="InterPro" id="IPR051599">
    <property type="entry name" value="Cell_Envelope_Assoc"/>
</dbReference>
<comment type="caution">
    <text evidence="3">The sequence shown here is derived from an EMBL/GenBank/DDBJ whole genome shotgun (WGS) entry which is preliminary data.</text>
</comment>
<dbReference type="InterPro" id="IPR003848">
    <property type="entry name" value="DUF218"/>
</dbReference>
<accession>A0ABY0NDW5</accession>
<dbReference type="PANTHER" id="PTHR30336:SF4">
    <property type="entry name" value="ENVELOPE BIOGENESIS FACTOR ELYC"/>
    <property type="match status" value="1"/>
</dbReference>
<keyword evidence="1" id="KW-1133">Transmembrane helix</keyword>
<gene>
    <name evidence="3" type="ORF">SAMN05421844_10162</name>
</gene>
<dbReference type="PANTHER" id="PTHR30336">
    <property type="entry name" value="INNER MEMBRANE PROTEIN, PROBABLE PERMEASE"/>
    <property type="match status" value="1"/>
</dbReference>
<feature type="transmembrane region" description="Helical" evidence="1">
    <location>
        <begin position="33"/>
        <end position="54"/>
    </location>
</feature>
<keyword evidence="1" id="KW-0472">Membrane</keyword>
<dbReference type="CDD" id="cd06259">
    <property type="entry name" value="YdcF-like"/>
    <property type="match status" value="1"/>
</dbReference>
<dbReference type="EMBL" id="FNBZ01000001">
    <property type="protein sequence ID" value="SDF21019.1"/>
    <property type="molecule type" value="Genomic_DNA"/>
</dbReference>
<proteinExistence type="predicted"/>
<sequence>MSQIGELLAPSNAIAMLGFLGLIVMVATPWRRVGLALAGGGICGILAAGLLPLGNWAIFPLEQRFPAFVDDGRPITGIIVLSGALELTRSAARRQFAVNGAAERLFAFMDLARRYPAARLVYSGGNSRIGSRLPPEAWTATEYLKTIGLPGDRLTIEPRSHNTWENARETRNLVRPSPGERWLLVTSAWHMPRAMGSFEQVGFRVIPYPVDFQTNGTRDLEQPFTVVGQGLERLDLAAREWLGLIGYRLSGRTGALFPGPGAEPKPSEAKLVIAN</sequence>
<dbReference type="Gene3D" id="3.40.50.620">
    <property type="entry name" value="HUPs"/>
    <property type="match status" value="1"/>
</dbReference>
<evidence type="ECO:0000313" key="4">
    <source>
        <dbReference type="Proteomes" id="UP000199468"/>
    </source>
</evidence>
<dbReference type="Pfam" id="PF02698">
    <property type="entry name" value="DUF218"/>
    <property type="match status" value="1"/>
</dbReference>
<keyword evidence="4" id="KW-1185">Reference proteome</keyword>
<feature type="domain" description="DUF218" evidence="2">
    <location>
        <begin position="77"/>
        <end position="243"/>
    </location>
</feature>
<evidence type="ECO:0000313" key="3">
    <source>
        <dbReference type="EMBL" id="SDF21019.1"/>
    </source>
</evidence>
<evidence type="ECO:0000256" key="1">
    <source>
        <dbReference type="SAM" id="Phobius"/>
    </source>
</evidence>
<keyword evidence="1" id="KW-0812">Transmembrane</keyword>
<dbReference type="InterPro" id="IPR014729">
    <property type="entry name" value="Rossmann-like_a/b/a_fold"/>
</dbReference>
<organism evidence="3 4">
    <name type="scientific">Bosea robiniae</name>
    <dbReference type="NCBI Taxonomy" id="1036780"/>
    <lineage>
        <taxon>Bacteria</taxon>
        <taxon>Pseudomonadati</taxon>
        <taxon>Pseudomonadota</taxon>
        <taxon>Alphaproteobacteria</taxon>
        <taxon>Hyphomicrobiales</taxon>
        <taxon>Boseaceae</taxon>
        <taxon>Bosea</taxon>
    </lineage>
</organism>
<feature type="transmembrane region" description="Helical" evidence="1">
    <location>
        <begin position="7"/>
        <end position="27"/>
    </location>
</feature>
<dbReference type="Proteomes" id="UP000199468">
    <property type="component" value="Unassembled WGS sequence"/>
</dbReference>
<protein>
    <submittedName>
        <fullName evidence="3">Uncharacterized SAM-binding protein YcdF, DUF218 family</fullName>
    </submittedName>
</protein>
<evidence type="ECO:0000259" key="2">
    <source>
        <dbReference type="Pfam" id="PF02698"/>
    </source>
</evidence>